<dbReference type="EMBL" id="AFNU02000003">
    <property type="protein sequence ID" value="ERJ12738.1"/>
    <property type="molecule type" value="Genomic_DNA"/>
</dbReference>
<evidence type="ECO:0000313" key="2">
    <source>
        <dbReference type="Proteomes" id="UP000005707"/>
    </source>
</evidence>
<dbReference type="AlphaFoldDB" id="F7Q2N4"/>
<keyword evidence="2" id="KW-1185">Reference proteome</keyword>
<dbReference type="OrthoDB" id="1699074at2"/>
<gene>
    <name evidence="1" type="ORF">HLPCO_001078</name>
</gene>
<reference evidence="1 2" key="1">
    <citation type="journal article" date="2011" name="J. Bacteriol.">
        <title>Genome sequence of Haloplasma contractile, an unusual contractile bacterium from a deep-sea anoxic brine lake.</title>
        <authorList>
            <person name="Antunes A."/>
            <person name="Alam I."/>
            <person name="El Dorry H."/>
            <person name="Siam R."/>
            <person name="Robertson A."/>
            <person name="Bajic V.B."/>
            <person name="Stingl U."/>
        </authorList>
    </citation>
    <scope>NUCLEOTIDE SEQUENCE [LARGE SCALE GENOMIC DNA]</scope>
    <source>
        <strain evidence="1 2">SSD-17B</strain>
    </source>
</reference>
<proteinExistence type="predicted"/>
<reference evidence="1 2" key="2">
    <citation type="journal article" date="2013" name="PLoS ONE">
        <title>INDIGO - INtegrated Data Warehouse of MIcrobial GenOmes with Examples from the Red Sea Extremophiles.</title>
        <authorList>
            <person name="Alam I."/>
            <person name="Antunes A."/>
            <person name="Kamau A.A."/>
            <person name="Ba Alawi W."/>
            <person name="Kalkatawi M."/>
            <person name="Stingl U."/>
            <person name="Bajic V.B."/>
        </authorList>
    </citation>
    <scope>NUCLEOTIDE SEQUENCE [LARGE SCALE GENOMIC DNA]</scope>
    <source>
        <strain evidence="1 2">SSD-17B</strain>
    </source>
</reference>
<name>F7Q2N4_9MOLU</name>
<dbReference type="eggNOG" id="ENOG5033P57">
    <property type="taxonomic scope" value="Bacteria"/>
</dbReference>
<sequence>MKKYIVNKLYTNNLSTIITLLNYEIKISDYLKSIKISSSNNQEKILIDTALCAGMNKYRFIVTTLNDDGTINIDDFKYIEVDSNTLEIANEILRKEPLSINNSILTNSQINNLTNNIY</sequence>
<dbReference type="Pfam" id="PF15933">
    <property type="entry name" value="RnlB_antitoxin"/>
    <property type="match status" value="1"/>
</dbReference>
<organism evidence="1 2">
    <name type="scientific">Haloplasma contractile SSD-17B</name>
    <dbReference type="NCBI Taxonomy" id="1033810"/>
    <lineage>
        <taxon>Bacteria</taxon>
        <taxon>Bacillati</taxon>
        <taxon>Mycoplasmatota</taxon>
        <taxon>Mollicutes</taxon>
        <taxon>Haloplasmatales</taxon>
        <taxon>Haloplasmataceae</taxon>
        <taxon>Haloplasma</taxon>
    </lineage>
</organism>
<dbReference type="InterPro" id="IPR031834">
    <property type="entry name" value="RnlB/LsoB_antitoxin"/>
</dbReference>
<evidence type="ECO:0000313" key="1">
    <source>
        <dbReference type="EMBL" id="ERJ12738.1"/>
    </source>
</evidence>
<accession>F7Q2N4</accession>
<protein>
    <submittedName>
        <fullName evidence="1">Uncharacterized protein</fullName>
    </submittedName>
</protein>
<dbReference type="STRING" id="1033810.HLPCO_001078"/>
<dbReference type="Proteomes" id="UP000005707">
    <property type="component" value="Unassembled WGS sequence"/>
</dbReference>
<comment type="caution">
    <text evidence="1">The sequence shown here is derived from an EMBL/GenBank/DDBJ whole genome shotgun (WGS) entry which is preliminary data.</text>
</comment>
<dbReference type="InParanoid" id="F7Q2N4"/>
<dbReference type="RefSeq" id="WP_008825850.1">
    <property type="nucleotide sequence ID" value="NZ_AFNU02000003.1"/>
</dbReference>